<accession>A0ABW5YJP0</accession>
<sequence length="184" mass="22367">MKKLLQRHLNYRLLRTEQEGFTDFYPWTTYHGENQLELPTDGFGVWYINGMINYHRSIRLGLSHYMGSVERARNLLHKGNEERLFSGKNVNNWKGYKTWLHIVFNKSLFVFGLGLEENETFLRWLLIERIKYFKRFPERKHKGWYINKRSDNGTDQGKKFFLERVGFEVIEVDDYADIYENIWR</sequence>
<dbReference type="Proteomes" id="UP001597534">
    <property type="component" value="Unassembled WGS sequence"/>
</dbReference>
<evidence type="ECO:0000313" key="1">
    <source>
        <dbReference type="EMBL" id="MFD2890725.1"/>
    </source>
</evidence>
<name>A0ABW5YJP0_9FLAO</name>
<dbReference type="RefSeq" id="WP_379810208.1">
    <property type="nucleotide sequence ID" value="NZ_JBHUPC010000007.1"/>
</dbReference>
<proteinExistence type="predicted"/>
<protein>
    <submittedName>
        <fullName evidence="1">Uncharacterized protein</fullName>
    </submittedName>
</protein>
<evidence type="ECO:0000313" key="2">
    <source>
        <dbReference type="Proteomes" id="UP001597534"/>
    </source>
</evidence>
<comment type="caution">
    <text evidence="1">The sequence shown here is derived from an EMBL/GenBank/DDBJ whole genome shotgun (WGS) entry which is preliminary data.</text>
</comment>
<organism evidence="1 2">
    <name type="scientific">Flavobacterium chuncheonense</name>
    <dbReference type="NCBI Taxonomy" id="2026653"/>
    <lineage>
        <taxon>Bacteria</taxon>
        <taxon>Pseudomonadati</taxon>
        <taxon>Bacteroidota</taxon>
        <taxon>Flavobacteriia</taxon>
        <taxon>Flavobacteriales</taxon>
        <taxon>Flavobacteriaceae</taxon>
        <taxon>Flavobacterium</taxon>
    </lineage>
</organism>
<keyword evidence="2" id="KW-1185">Reference proteome</keyword>
<dbReference type="EMBL" id="JBHUPC010000007">
    <property type="protein sequence ID" value="MFD2890725.1"/>
    <property type="molecule type" value="Genomic_DNA"/>
</dbReference>
<gene>
    <name evidence="1" type="ORF">ACFS5J_01700</name>
</gene>
<reference evidence="2" key="1">
    <citation type="journal article" date="2019" name="Int. J. Syst. Evol. Microbiol.">
        <title>The Global Catalogue of Microorganisms (GCM) 10K type strain sequencing project: providing services to taxonomists for standard genome sequencing and annotation.</title>
        <authorList>
            <consortium name="The Broad Institute Genomics Platform"/>
            <consortium name="The Broad Institute Genome Sequencing Center for Infectious Disease"/>
            <person name="Wu L."/>
            <person name="Ma J."/>
        </authorList>
    </citation>
    <scope>NUCLEOTIDE SEQUENCE [LARGE SCALE GENOMIC DNA]</scope>
    <source>
        <strain evidence="2">KCTC 22671</strain>
    </source>
</reference>